<sequence length="253" mass="27224">AKAPQSLQDVATLFPNVNERLCVAKTSFHPNELIVVRVSLSAYGFLGQRLMPKGTKDAERTVEESYISAASSRPKSKKAGGAKPDLRLQPFVAVISQKGAVTMRTPLGVAHRDSQAVSLALRAPASSPRSSDAWHWALQLFASDDGCKPLAEVGPPLPIRVKLKIPGPPGQPRVVESGGSPTSCFLTVVWAPPTDEGGSAPVAHELSLWLAKTWRQGAAPLQVFCGEDVWPPYQLDGLDFSTEYVMTVRCQTE</sequence>
<reference evidence="2" key="1">
    <citation type="submission" date="2021-02" db="EMBL/GenBank/DDBJ databases">
        <authorList>
            <person name="Dougan E. K."/>
            <person name="Rhodes N."/>
            <person name="Thang M."/>
            <person name="Chan C."/>
        </authorList>
    </citation>
    <scope>NUCLEOTIDE SEQUENCE</scope>
</reference>
<evidence type="ECO:0000313" key="2">
    <source>
        <dbReference type="EMBL" id="CAE8632424.1"/>
    </source>
</evidence>
<feature type="domain" description="Fibronectin type-III" evidence="1">
    <location>
        <begin position="168"/>
        <end position="253"/>
    </location>
</feature>
<gene>
    <name evidence="2" type="ORF">PGLA1383_LOCUS48384</name>
</gene>
<dbReference type="CDD" id="cd00063">
    <property type="entry name" value="FN3"/>
    <property type="match status" value="1"/>
</dbReference>
<feature type="non-terminal residue" evidence="2">
    <location>
        <position position="1"/>
    </location>
</feature>
<dbReference type="AlphaFoldDB" id="A0A813H3V9"/>
<dbReference type="InterPro" id="IPR013783">
    <property type="entry name" value="Ig-like_fold"/>
</dbReference>
<dbReference type="Proteomes" id="UP000654075">
    <property type="component" value="Unassembled WGS sequence"/>
</dbReference>
<dbReference type="InterPro" id="IPR036116">
    <property type="entry name" value="FN3_sf"/>
</dbReference>
<protein>
    <recommendedName>
        <fullName evidence="1">Fibronectin type-III domain-containing protein</fullName>
    </recommendedName>
</protein>
<evidence type="ECO:0000313" key="3">
    <source>
        <dbReference type="Proteomes" id="UP000654075"/>
    </source>
</evidence>
<dbReference type="PROSITE" id="PS50853">
    <property type="entry name" value="FN3"/>
    <property type="match status" value="1"/>
</dbReference>
<proteinExistence type="predicted"/>
<comment type="caution">
    <text evidence="2">The sequence shown here is derived from an EMBL/GenBank/DDBJ whole genome shotgun (WGS) entry which is preliminary data.</text>
</comment>
<dbReference type="SUPFAM" id="SSF49265">
    <property type="entry name" value="Fibronectin type III"/>
    <property type="match status" value="1"/>
</dbReference>
<dbReference type="InterPro" id="IPR003961">
    <property type="entry name" value="FN3_dom"/>
</dbReference>
<dbReference type="Gene3D" id="2.60.40.10">
    <property type="entry name" value="Immunoglobulins"/>
    <property type="match status" value="1"/>
</dbReference>
<evidence type="ECO:0000259" key="1">
    <source>
        <dbReference type="PROSITE" id="PS50853"/>
    </source>
</evidence>
<feature type="non-terminal residue" evidence="2">
    <location>
        <position position="253"/>
    </location>
</feature>
<keyword evidence="3" id="KW-1185">Reference proteome</keyword>
<name>A0A813H3V9_POLGL</name>
<dbReference type="OrthoDB" id="443915at2759"/>
<organism evidence="2 3">
    <name type="scientific">Polarella glacialis</name>
    <name type="common">Dinoflagellate</name>
    <dbReference type="NCBI Taxonomy" id="89957"/>
    <lineage>
        <taxon>Eukaryota</taxon>
        <taxon>Sar</taxon>
        <taxon>Alveolata</taxon>
        <taxon>Dinophyceae</taxon>
        <taxon>Suessiales</taxon>
        <taxon>Suessiaceae</taxon>
        <taxon>Polarella</taxon>
    </lineage>
</organism>
<dbReference type="EMBL" id="CAJNNV010030401">
    <property type="protein sequence ID" value="CAE8632424.1"/>
    <property type="molecule type" value="Genomic_DNA"/>
</dbReference>
<accession>A0A813H3V9</accession>